<evidence type="ECO:0000256" key="5">
    <source>
        <dbReference type="PIRSR" id="PIRSR001221-1"/>
    </source>
</evidence>
<dbReference type="OrthoDB" id="6428749at2759"/>
<evidence type="ECO:0000256" key="3">
    <source>
        <dbReference type="ARBA" id="ARBA00012922"/>
    </source>
</evidence>
<evidence type="ECO:0000256" key="1">
    <source>
        <dbReference type="ARBA" id="ARBA00001311"/>
    </source>
</evidence>
<dbReference type="Pfam" id="PF01425">
    <property type="entry name" value="Amidase"/>
    <property type="match status" value="1"/>
</dbReference>
<protein>
    <recommendedName>
        <fullName evidence="3">amidase</fullName>
        <ecNumber evidence="3">3.5.1.4</ecNumber>
    </recommendedName>
</protein>
<reference evidence="8 9" key="1">
    <citation type="submission" date="2018-11" db="EMBL/GenBank/DDBJ databases">
        <title>Genome assembly of Steccherinum ochraceum LE-BIN_3174, the white-rot fungus of the Steccherinaceae family (The Residual Polyporoid clade, Polyporales, Basidiomycota).</title>
        <authorList>
            <person name="Fedorova T.V."/>
            <person name="Glazunova O.A."/>
            <person name="Landesman E.O."/>
            <person name="Moiseenko K.V."/>
            <person name="Psurtseva N.V."/>
            <person name="Savinova O.S."/>
            <person name="Shakhova N.V."/>
            <person name="Tyazhelova T.V."/>
            <person name="Vasina D.V."/>
        </authorList>
    </citation>
    <scope>NUCLEOTIDE SEQUENCE [LARGE SCALE GENOMIC DNA]</scope>
    <source>
        <strain evidence="8 9">LE-BIN_3174</strain>
    </source>
</reference>
<dbReference type="SUPFAM" id="SSF75304">
    <property type="entry name" value="Amidase signature (AS) enzymes"/>
    <property type="match status" value="1"/>
</dbReference>
<name>A0A4R0RK90_9APHY</name>
<dbReference type="InterPro" id="IPR023631">
    <property type="entry name" value="Amidase_dom"/>
</dbReference>
<keyword evidence="4" id="KW-0378">Hydrolase</keyword>
<gene>
    <name evidence="8" type="ORF">EIP91_006522</name>
</gene>
<evidence type="ECO:0000313" key="9">
    <source>
        <dbReference type="Proteomes" id="UP000292702"/>
    </source>
</evidence>
<proteinExistence type="inferred from homology"/>
<dbReference type="InterPro" id="IPR036928">
    <property type="entry name" value="AS_sf"/>
</dbReference>
<feature type="active site" description="Charge relay system" evidence="5">
    <location>
        <position position="188"/>
    </location>
</feature>
<dbReference type="PANTHER" id="PTHR46072:SF10">
    <property type="entry name" value="ACETAMIDASE"/>
    <property type="match status" value="1"/>
</dbReference>
<dbReference type="InterPro" id="IPR020556">
    <property type="entry name" value="Amidase_CS"/>
</dbReference>
<evidence type="ECO:0000256" key="4">
    <source>
        <dbReference type="ARBA" id="ARBA00022801"/>
    </source>
</evidence>
<feature type="active site" description="Acyl-ester intermediate" evidence="5">
    <location>
        <position position="212"/>
    </location>
</feature>
<dbReference type="GO" id="GO:0004040">
    <property type="term" value="F:amidase activity"/>
    <property type="evidence" value="ECO:0007669"/>
    <property type="project" value="UniProtKB-EC"/>
</dbReference>
<dbReference type="Gene3D" id="3.90.1300.10">
    <property type="entry name" value="Amidase signature (AS) domain"/>
    <property type="match status" value="1"/>
</dbReference>
<sequence length="558" mass="62039">MNYVSEYLAHKQAVAFKQQERQDRIDRLPSHYHTAVTSSELSILNQSIANTVRQVHSGTLDPSDVLLAYSKKALKAHAATNCLTEVMIDTATKSWVKESNSQGPLAGIPVSLKDQTTVEGYDACIGYSAWTNKPMPEDGPLVRMLKDAGAVPYVKTNVPITLLSFESYNDVFGRTLNPHNKDYSPGGSSGGEGALLAYGGSRFGMGTDVGGSLRCPAHYCGVYTIKSSMGRMVRTGAVTSVPGLIGVPAVYSPMTRTLDDLETVWRGLMSMKPWEYDYSCIPLPWREVDLSDKKLKFGVIWDDGVAKPSPACRRALEIVVNTLKADGHTVVDINPPSPYEGFKIGLQLLLADACKILSKPMRPGESNDASLTIVSRILNMSWLTRRLYVWYLRYLLRDEHEAGLIESLHAKTIEQFYAQIVNRETYRFKWFQFWKEQELDFVLCVPNALPAVPHGGPRTGWKTTLGTMIYNVLDYTAGVMPITKVDRTLDTVPKPTPRNTIEREAYAMYDADSMHGLPVGVQLVGQKLEEEKVLEGMKLIARLLRKSGLGYEVLETKD</sequence>
<dbReference type="AlphaFoldDB" id="A0A4R0RK90"/>
<dbReference type="PANTHER" id="PTHR46072">
    <property type="entry name" value="AMIDASE-RELATED-RELATED"/>
    <property type="match status" value="1"/>
</dbReference>
<dbReference type="EC" id="3.5.1.4" evidence="3"/>
<comment type="similarity">
    <text evidence="2">Belongs to the amidase family.</text>
</comment>
<evidence type="ECO:0000259" key="7">
    <source>
        <dbReference type="Pfam" id="PF01425"/>
    </source>
</evidence>
<feature type="binding site" evidence="6">
    <location>
        <begin position="209"/>
        <end position="212"/>
    </location>
    <ligand>
        <name>substrate</name>
    </ligand>
</feature>
<feature type="domain" description="Amidase" evidence="7">
    <location>
        <begin position="64"/>
        <end position="534"/>
    </location>
</feature>
<dbReference type="FunFam" id="3.90.1300.10:FF:000003">
    <property type="entry name" value="Amidase signature enzyme"/>
    <property type="match status" value="1"/>
</dbReference>
<dbReference type="PROSITE" id="PS00571">
    <property type="entry name" value="AMIDASES"/>
    <property type="match status" value="1"/>
</dbReference>
<comment type="caution">
    <text evidence="8">The sequence shown here is derived from an EMBL/GenBank/DDBJ whole genome shotgun (WGS) entry which is preliminary data.</text>
</comment>
<dbReference type="STRING" id="92696.A0A4R0RK90"/>
<comment type="catalytic activity">
    <reaction evidence="1">
        <text>a monocarboxylic acid amide + H2O = a monocarboxylate + NH4(+)</text>
        <dbReference type="Rhea" id="RHEA:12020"/>
        <dbReference type="ChEBI" id="CHEBI:15377"/>
        <dbReference type="ChEBI" id="CHEBI:28938"/>
        <dbReference type="ChEBI" id="CHEBI:35757"/>
        <dbReference type="ChEBI" id="CHEBI:83628"/>
        <dbReference type="EC" id="3.5.1.4"/>
    </reaction>
</comment>
<evidence type="ECO:0000256" key="2">
    <source>
        <dbReference type="ARBA" id="ARBA00009199"/>
    </source>
</evidence>
<evidence type="ECO:0000256" key="6">
    <source>
        <dbReference type="PIRSR" id="PIRSR001221-2"/>
    </source>
</evidence>
<organism evidence="8 9">
    <name type="scientific">Steccherinum ochraceum</name>
    <dbReference type="NCBI Taxonomy" id="92696"/>
    <lineage>
        <taxon>Eukaryota</taxon>
        <taxon>Fungi</taxon>
        <taxon>Dikarya</taxon>
        <taxon>Basidiomycota</taxon>
        <taxon>Agaricomycotina</taxon>
        <taxon>Agaricomycetes</taxon>
        <taxon>Polyporales</taxon>
        <taxon>Steccherinaceae</taxon>
        <taxon>Steccherinum</taxon>
    </lineage>
</organism>
<accession>A0A4R0RK90</accession>
<dbReference type="PIRSF" id="PIRSF001221">
    <property type="entry name" value="Amidase_fungi"/>
    <property type="match status" value="1"/>
</dbReference>
<dbReference type="EMBL" id="RWJN01000350">
    <property type="protein sequence ID" value="TCD62724.1"/>
    <property type="molecule type" value="Genomic_DNA"/>
</dbReference>
<feature type="active site" description="Charge relay system" evidence="5">
    <location>
        <position position="113"/>
    </location>
</feature>
<keyword evidence="9" id="KW-1185">Reference proteome</keyword>
<feature type="binding site" evidence="6">
    <location>
        <position position="162"/>
    </location>
    <ligand>
        <name>substrate</name>
    </ligand>
</feature>
<dbReference type="Proteomes" id="UP000292702">
    <property type="component" value="Unassembled WGS sequence"/>
</dbReference>
<feature type="binding site" evidence="6">
    <location>
        <position position="188"/>
    </location>
    <ligand>
        <name>substrate</name>
    </ligand>
</feature>
<evidence type="ECO:0000313" key="8">
    <source>
        <dbReference type="EMBL" id="TCD62724.1"/>
    </source>
</evidence>